<keyword evidence="14" id="KW-1185">Reference proteome</keyword>
<dbReference type="PANTHER" id="PTHR11685">
    <property type="entry name" value="RBR FAMILY RING FINGER AND IBR DOMAIN-CONTAINING"/>
    <property type="match status" value="1"/>
</dbReference>
<dbReference type="InterPro" id="IPR001841">
    <property type="entry name" value="Znf_RING"/>
</dbReference>
<keyword evidence="6 9" id="KW-0863">Zinc-finger</keyword>
<dbReference type="Pfam" id="PF03473">
    <property type="entry name" value="MOSC"/>
    <property type="match status" value="1"/>
</dbReference>
<reference evidence="13" key="1">
    <citation type="submission" date="2021-02" db="EMBL/GenBank/DDBJ databases">
        <authorList>
            <person name="Dougan E. K."/>
            <person name="Rhodes N."/>
            <person name="Thang M."/>
            <person name="Chan C."/>
        </authorList>
    </citation>
    <scope>NUCLEOTIDE SEQUENCE</scope>
</reference>
<evidence type="ECO:0000256" key="4">
    <source>
        <dbReference type="ARBA" id="ARBA00022723"/>
    </source>
</evidence>
<dbReference type="GO" id="GO:0008270">
    <property type="term" value="F:zinc ion binding"/>
    <property type="evidence" value="ECO:0007669"/>
    <property type="project" value="UniProtKB-KW"/>
</dbReference>
<evidence type="ECO:0000256" key="10">
    <source>
        <dbReference type="SAM" id="MobiDB-lite"/>
    </source>
</evidence>
<evidence type="ECO:0000256" key="1">
    <source>
        <dbReference type="ARBA" id="ARBA00001798"/>
    </source>
</evidence>
<evidence type="ECO:0000256" key="3">
    <source>
        <dbReference type="ARBA" id="ARBA00022679"/>
    </source>
</evidence>
<gene>
    <name evidence="13" type="primary">ARI7</name>
    <name evidence="13" type="ORF">SNAT2548_LOCUS3868</name>
</gene>
<dbReference type="SUPFAM" id="SSF57850">
    <property type="entry name" value="RING/U-box"/>
    <property type="match status" value="3"/>
</dbReference>
<dbReference type="InterPro" id="IPR018957">
    <property type="entry name" value="Znf_C3HC4_RING-type"/>
</dbReference>
<dbReference type="FunFam" id="3.30.40.10:FF:000019">
    <property type="entry name" value="RBR-type E3 ubiquitin transferase"/>
    <property type="match status" value="1"/>
</dbReference>
<dbReference type="GO" id="GO:0030151">
    <property type="term" value="F:molybdenum ion binding"/>
    <property type="evidence" value="ECO:0007669"/>
    <property type="project" value="InterPro"/>
</dbReference>
<dbReference type="SUPFAM" id="SSF50800">
    <property type="entry name" value="PK beta-barrel domain-like"/>
    <property type="match status" value="1"/>
</dbReference>
<evidence type="ECO:0000313" key="14">
    <source>
        <dbReference type="Proteomes" id="UP000604046"/>
    </source>
</evidence>
<dbReference type="GO" id="GO:0016567">
    <property type="term" value="P:protein ubiquitination"/>
    <property type="evidence" value="ECO:0007669"/>
    <property type="project" value="InterPro"/>
</dbReference>
<keyword evidence="7" id="KW-0833">Ubl conjugation pathway</keyword>
<proteinExistence type="predicted"/>
<dbReference type="InterPro" id="IPR013083">
    <property type="entry name" value="Znf_RING/FYVE/PHD"/>
</dbReference>
<dbReference type="OrthoDB" id="10009520at2759"/>
<dbReference type="CDD" id="cd22583">
    <property type="entry name" value="Rcat_RBR_ARI7-like"/>
    <property type="match status" value="1"/>
</dbReference>
<dbReference type="SMART" id="SM00184">
    <property type="entry name" value="RING"/>
    <property type="match status" value="2"/>
</dbReference>
<dbReference type="Pfam" id="PF01485">
    <property type="entry name" value="IBR"/>
    <property type="match status" value="1"/>
</dbReference>
<feature type="compositionally biased region" description="Acidic residues" evidence="10">
    <location>
        <begin position="233"/>
        <end position="245"/>
    </location>
</feature>
<protein>
    <recommendedName>
        <fullName evidence="2">RBR-type E3 ubiquitin transferase</fullName>
        <ecNumber evidence="2">2.3.2.31</ecNumber>
    </recommendedName>
</protein>
<comment type="caution">
    <text evidence="13">The sequence shown here is derived from an EMBL/GenBank/DDBJ whole genome shotgun (WGS) entry which is preliminary data.</text>
</comment>
<evidence type="ECO:0000259" key="12">
    <source>
        <dbReference type="PROSITE" id="PS51873"/>
    </source>
</evidence>
<keyword evidence="8" id="KW-0862">Zinc</keyword>
<dbReference type="PROSITE" id="PS00518">
    <property type="entry name" value="ZF_RING_1"/>
    <property type="match status" value="1"/>
</dbReference>
<keyword evidence="5" id="KW-0677">Repeat</keyword>
<evidence type="ECO:0000256" key="6">
    <source>
        <dbReference type="ARBA" id="ARBA00022771"/>
    </source>
</evidence>
<evidence type="ECO:0000256" key="8">
    <source>
        <dbReference type="ARBA" id="ARBA00022833"/>
    </source>
</evidence>
<feature type="compositionally biased region" description="Polar residues" evidence="10">
    <location>
        <begin position="215"/>
        <end position="224"/>
    </location>
</feature>
<dbReference type="InterPro" id="IPR017907">
    <property type="entry name" value="Znf_RING_CS"/>
</dbReference>
<evidence type="ECO:0000256" key="7">
    <source>
        <dbReference type="ARBA" id="ARBA00022786"/>
    </source>
</evidence>
<dbReference type="PROSITE" id="PS50089">
    <property type="entry name" value="ZF_RING_2"/>
    <property type="match status" value="1"/>
</dbReference>
<feature type="region of interest" description="Disordered" evidence="10">
    <location>
        <begin position="215"/>
        <end position="245"/>
    </location>
</feature>
<dbReference type="Gene3D" id="3.30.40.10">
    <property type="entry name" value="Zinc/RING finger domain, C3HC4 (zinc finger)"/>
    <property type="match status" value="1"/>
</dbReference>
<organism evidence="13 14">
    <name type="scientific">Symbiodinium natans</name>
    <dbReference type="NCBI Taxonomy" id="878477"/>
    <lineage>
        <taxon>Eukaryota</taxon>
        <taxon>Sar</taxon>
        <taxon>Alveolata</taxon>
        <taxon>Dinophyceae</taxon>
        <taxon>Suessiales</taxon>
        <taxon>Symbiodiniaceae</taxon>
        <taxon>Symbiodinium</taxon>
    </lineage>
</organism>
<dbReference type="Pfam" id="PF00097">
    <property type="entry name" value="zf-C3HC4"/>
    <property type="match status" value="1"/>
</dbReference>
<dbReference type="GO" id="GO:0061630">
    <property type="term" value="F:ubiquitin protein ligase activity"/>
    <property type="evidence" value="ECO:0007669"/>
    <property type="project" value="UniProtKB-EC"/>
</dbReference>
<dbReference type="EC" id="2.3.2.31" evidence="2"/>
<evidence type="ECO:0000259" key="11">
    <source>
        <dbReference type="PROSITE" id="PS50089"/>
    </source>
</evidence>
<dbReference type="GO" id="GO:0030170">
    <property type="term" value="F:pyridoxal phosphate binding"/>
    <property type="evidence" value="ECO:0007669"/>
    <property type="project" value="InterPro"/>
</dbReference>
<dbReference type="Gene3D" id="1.20.120.1750">
    <property type="match status" value="1"/>
</dbReference>
<dbReference type="PROSITE" id="PS51873">
    <property type="entry name" value="TRIAD"/>
    <property type="match status" value="1"/>
</dbReference>
<evidence type="ECO:0000256" key="5">
    <source>
        <dbReference type="ARBA" id="ARBA00022737"/>
    </source>
</evidence>
<dbReference type="InterPro" id="IPR011037">
    <property type="entry name" value="Pyrv_Knase-like_insert_dom_sf"/>
</dbReference>
<dbReference type="CDD" id="cd20346">
    <property type="entry name" value="BRcat_RBR_ANKIB1"/>
    <property type="match status" value="1"/>
</dbReference>
<accession>A0A812IBE2</accession>
<dbReference type="SMART" id="SM00647">
    <property type="entry name" value="IBR"/>
    <property type="match status" value="2"/>
</dbReference>
<keyword evidence="4" id="KW-0479">Metal-binding</keyword>
<evidence type="ECO:0000313" key="13">
    <source>
        <dbReference type="EMBL" id="CAE7032075.1"/>
    </source>
</evidence>
<comment type="catalytic activity">
    <reaction evidence="1">
        <text>[E2 ubiquitin-conjugating enzyme]-S-ubiquitinyl-L-cysteine + [acceptor protein]-L-lysine = [E2 ubiquitin-conjugating enzyme]-L-cysteine + [acceptor protein]-N(6)-ubiquitinyl-L-lysine.</text>
        <dbReference type="EC" id="2.3.2.31"/>
    </reaction>
</comment>
<keyword evidence="3" id="KW-0808">Transferase</keyword>
<dbReference type="InterPro" id="IPR005302">
    <property type="entry name" value="MoCF_Sase_C"/>
</dbReference>
<name>A0A812IBE2_9DINO</name>
<dbReference type="InterPro" id="IPR044066">
    <property type="entry name" value="TRIAD_supradom"/>
</dbReference>
<feature type="domain" description="RING-type" evidence="12">
    <location>
        <begin position="344"/>
        <end position="557"/>
    </location>
</feature>
<evidence type="ECO:0000256" key="2">
    <source>
        <dbReference type="ARBA" id="ARBA00012251"/>
    </source>
</evidence>
<dbReference type="EMBL" id="CAJNDS010000236">
    <property type="protein sequence ID" value="CAE7032075.1"/>
    <property type="molecule type" value="Genomic_DNA"/>
</dbReference>
<feature type="domain" description="RING-type" evidence="11">
    <location>
        <begin position="348"/>
        <end position="395"/>
    </location>
</feature>
<dbReference type="InterPro" id="IPR002867">
    <property type="entry name" value="IBR_dom"/>
</dbReference>
<sequence length="722" mass="82000">MPYTNPFPWLPRDFVNGLFPYVRWTLLWFYQALHKLRLPMALPAPGRKLPDVTEALACGRCEHICIGRGLPKRSVQEALVTPLGIPGDVQTAPFIAVWGGHAGFDRAVMLWSQEVMEAVNSEGASFFPGASGEQILLSGVDWSLMKTGIRVLIGKEVLLEITFLKGPCKKQDPNFPKPEAKVRINPTKHLGSYSPRCFNPGASFVETAPLSSITQRVPRSSCSDDGSVAGDSDPFEYEEDQGDDDMLSVNDEDDPMPIQPAEVRRAPYTIMNRGELEARQRKSITEASELLQVTSEDGFVLLREYGWDLLRLQEAWFDNDQKVRIRCGLSSSCPSPAPSSVKSGPKTCSICMSAIDDLIALDCMHGFCAECWRGYLHTQVDDGKSAVQTRCPQHKCARVVPTAFFIRFCDEERQKKYQEWCLRTYVDENAMVKWCTNPVGCQYACEYTGVDIVDIHCHCAFIWCWACGEEAHKPASCKTVNQWNVKNSAESENISWIRAHTKKCPKCHKPIEKNQGCNHMVCSKAGGCGHEFCWLCLGEWSSHGTSTGGYYQCNIYDKQSKEGKHVDEERSRLKAKHALDKYMFYFERFMDHDRGMKLTITEEQDIEGKVQKLHDEHGFEIMELQFLYDALRQVRVCRRVLKWTYVYGYYLDDSAEKNLFEFLQKNLEEKTDCLHEMLEKDLLPWAPHHLNPEPSVQQQPKCPSAVCISCVRKGPPTCRNLS</sequence>
<dbReference type="FunFam" id="1.20.120.1750:FF:000002">
    <property type="entry name" value="RBR-type E3 ubiquitin transferase"/>
    <property type="match status" value="1"/>
</dbReference>
<dbReference type="Proteomes" id="UP000604046">
    <property type="component" value="Unassembled WGS sequence"/>
</dbReference>
<dbReference type="AlphaFoldDB" id="A0A812IBE2"/>
<dbReference type="InterPro" id="IPR031127">
    <property type="entry name" value="E3_UB_ligase_RBR"/>
</dbReference>
<dbReference type="Gene3D" id="2.40.33.20">
    <property type="entry name" value="PK beta-barrel domain-like"/>
    <property type="match status" value="1"/>
</dbReference>
<evidence type="ECO:0000256" key="9">
    <source>
        <dbReference type="PROSITE-ProRule" id="PRU00175"/>
    </source>
</evidence>
<dbReference type="Pfam" id="PF22191">
    <property type="entry name" value="IBR_1"/>
    <property type="match status" value="1"/>
</dbReference>